<dbReference type="Proteomes" id="UP000198921">
    <property type="component" value="Unassembled WGS sequence"/>
</dbReference>
<feature type="transmembrane region" description="Helical" evidence="1">
    <location>
        <begin position="305"/>
        <end position="325"/>
    </location>
</feature>
<feature type="transmembrane region" description="Helical" evidence="1">
    <location>
        <begin position="141"/>
        <end position="162"/>
    </location>
</feature>
<keyword evidence="3" id="KW-1185">Reference proteome</keyword>
<feature type="transmembrane region" description="Helical" evidence="1">
    <location>
        <begin position="45"/>
        <end position="63"/>
    </location>
</feature>
<feature type="transmembrane region" description="Helical" evidence="1">
    <location>
        <begin position="228"/>
        <end position="246"/>
    </location>
</feature>
<feature type="transmembrane region" description="Helical" evidence="1">
    <location>
        <begin position="356"/>
        <end position="377"/>
    </location>
</feature>
<feature type="transmembrane region" description="Helical" evidence="1">
    <location>
        <begin position="520"/>
        <end position="538"/>
    </location>
</feature>
<keyword evidence="1" id="KW-0472">Membrane</keyword>
<gene>
    <name evidence="2" type="ORF">SAMN05660209_00474</name>
</gene>
<reference evidence="3" key="1">
    <citation type="submission" date="2016-10" db="EMBL/GenBank/DDBJ databases">
        <authorList>
            <person name="Varghese N."/>
            <person name="Submissions S."/>
        </authorList>
    </citation>
    <scope>NUCLEOTIDE SEQUENCE [LARGE SCALE GENOMIC DNA]</scope>
    <source>
        <strain evidence="3">DSM 45422</strain>
    </source>
</reference>
<feature type="transmembrane region" description="Helical" evidence="1">
    <location>
        <begin position="252"/>
        <end position="272"/>
    </location>
</feature>
<proteinExistence type="predicted"/>
<dbReference type="InterPro" id="IPR058062">
    <property type="entry name" value="SCO7613_C"/>
</dbReference>
<dbReference type="NCBIfam" id="NF047321">
    <property type="entry name" value="SCO7613_CTERM"/>
    <property type="match status" value="1"/>
</dbReference>
<feature type="transmembrane region" description="Helical" evidence="1">
    <location>
        <begin position="169"/>
        <end position="192"/>
    </location>
</feature>
<organism evidence="2 3">
    <name type="scientific">Geodermatophilus africanus</name>
    <dbReference type="NCBI Taxonomy" id="1137993"/>
    <lineage>
        <taxon>Bacteria</taxon>
        <taxon>Bacillati</taxon>
        <taxon>Actinomycetota</taxon>
        <taxon>Actinomycetes</taxon>
        <taxon>Geodermatophilales</taxon>
        <taxon>Geodermatophilaceae</taxon>
        <taxon>Geodermatophilus</taxon>
    </lineage>
</organism>
<dbReference type="AlphaFoldDB" id="A0A1H3BKY1"/>
<evidence type="ECO:0000313" key="2">
    <source>
        <dbReference type="EMBL" id="SDX42435.1"/>
    </source>
</evidence>
<feature type="transmembrane region" description="Helical" evidence="1">
    <location>
        <begin position="18"/>
        <end position="38"/>
    </location>
</feature>
<feature type="transmembrane region" description="Helical" evidence="1">
    <location>
        <begin position="544"/>
        <end position="577"/>
    </location>
</feature>
<feature type="transmembrane region" description="Helical" evidence="1">
    <location>
        <begin position="117"/>
        <end position="135"/>
    </location>
</feature>
<dbReference type="EMBL" id="FNOT01000001">
    <property type="protein sequence ID" value="SDX42435.1"/>
    <property type="molecule type" value="Genomic_DNA"/>
</dbReference>
<sequence length="598" mass="58460">MGSAPVPPLPYRARPPQLLLVVGAVLVVSAGGTAAAVYGGGSARVLLLALAAAAAGASAWGSSARLRATEETLAAAAVALAVLGTDAGTPLLRGSAVPPLVLGAVFLVLTRVLRRPVTWPLAAWLAGQLAALRALDGAEAGVVRTAGVLSVAVVGLGVAIGARRLVARVALGTTAPWWVAGVAGALTTAWSADAPARWTSAALTVVAALALVAARLDRALEPLLGPPVAVPVLAGAVSGAALGGALSAPGPGAVLLAGYTGVLLAAAAAALLTGWVRGLFLPAALAAGGALVVLSVGQLMAGARWLELVLLLLLTALPCVLVAVLRSEDRPVAVPAAVGCLAGAALVAAASGLIGAGAAAGGLGLLYAVSLGAGLVLDPQTRRATVVTGAVCAGLAVVLLVVARDREALAVQLAAQGLVSCAWGWHVWHTRDPRDGPVEGSPAWRAGAAQLVGAAWTAAALADSPVVEAYTLPAALGLLLAAGPRLADGPSWPAWGPGLLVAAVPSVVWAVVAPGSTRPVLVLVTAAAVMAGAGRKAVRAPLLVGAWTAVAVGLGLAVVALPLPVTGALVVGVVLLAVGARRERYPVAGFGVRLAAMR</sequence>
<keyword evidence="1" id="KW-0812">Transmembrane</keyword>
<dbReference type="RefSeq" id="WP_170856594.1">
    <property type="nucleotide sequence ID" value="NZ_FNOT01000001.1"/>
</dbReference>
<accession>A0A1H3BKY1</accession>
<feature type="transmembrane region" description="Helical" evidence="1">
    <location>
        <begin position="494"/>
        <end position="513"/>
    </location>
</feature>
<protein>
    <submittedName>
        <fullName evidence="2">Uncharacterized protein</fullName>
    </submittedName>
</protein>
<evidence type="ECO:0000313" key="3">
    <source>
        <dbReference type="Proteomes" id="UP000198921"/>
    </source>
</evidence>
<keyword evidence="1" id="KW-1133">Transmembrane helix</keyword>
<feature type="transmembrane region" description="Helical" evidence="1">
    <location>
        <begin position="91"/>
        <end position="110"/>
    </location>
</feature>
<feature type="transmembrane region" description="Helical" evidence="1">
    <location>
        <begin position="384"/>
        <end position="403"/>
    </location>
</feature>
<dbReference type="STRING" id="1137993.SAMN05660209_00474"/>
<feature type="transmembrane region" description="Helical" evidence="1">
    <location>
        <begin position="198"/>
        <end position="216"/>
    </location>
</feature>
<name>A0A1H3BKY1_9ACTN</name>
<evidence type="ECO:0000256" key="1">
    <source>
        <dbReference type="SAM" id="Phobius"/>
    </source>
</evidence>
<feature type="transmembrane region" description="Helical" evidence="1">
    <location>
        <begin position="332"/>
        <end position="350"/>
    </location>
</feature>
<feature type="transmembrane region" description="Helical" evidence="1">
    <location>
        <begin position="279"/>
        <end position="299"/>
    </location>
</feature>